<protein>
    <submittedName>
        <fullName evidence="2">Stage III sporulation protein AF</fullName>
    </submittedName>
</protein>
<organism evidence="2 3">
    <name type="scientific">Lottiidibacillus patelloidae</name>
    <dbReference type="NCBI Taxonomy" id="2670334"/>
    <lineage>
        <taxon>Bacteria</taxon>
        <taxon>Bacillati</taxon>
        <taxon>Bacillota</taxon>
        <taxon>Bacilli</taxon>
        <taxon>Bacillales</taxon>
        <taxon>Bacillaceae</taxon>
        <taxon>Lottiidibacillus</taxon>
    </lineage>
</organism>
<dbReference type="AlphaFoldDB" id="A0A263BV53"/>
<feature type="transmembrane region" description="Helical" evidence="1">
    <location>
        <begin position="37"/>
        <end position="55"/>
    </location>
</feature>
<sequence length="207" mass="23609">MAFLTSWISNIILFVLLAVVLELLLPNSVLQRYVKMVIGLLLIVIILSPLLKFVTEDFEKVLASMSISNNQEEKKIENLIESKKKEIQASQHAYILKQMAVHMKTASEEELMEKYGLVISDIHLTVDENDQGISDEVTQVQVFLSDQLDNEQVAVEVVKRVEIDTSKPKKQETNEPDLKAEEIQELLAYRWGISSEKIVISVERGRK</sequence>
<comment type="caution">
    <text evidence="2">The sequence shown here is derived from an EMBL/GenBank/DDBJ whole genome shotgun (WGS) entry which is preliminary data.</text>
</comment>
<keyword evidence="3" id="KW-1185">Reference proteome</keyword>
<dbReference type="RefSeq" id="WP_094922476.1">
    <property type="nucleotide sequence ID" value="NZ_NPIA01000002.1"/>
</dbReference>
<reference evidence="2 3" key="2">
    <citation type="submission" date="2017-09" db="EMBL/GenBank/DDBJ databases">
        <title>Bacillus patelloidae sp. nov., isolated from the intestinal tract of a marine limpet.</title>
        <authorList>
            <person name="Liu R."/>
            <person name="Dong C."/>
            <person name="Shao Z."/>
        </authorList>
    </citation>
    <scope>NUCLEOTIDE SEQUENCE [LARGE SCALE GENOMIC DNA]</scope>
    <source>
        <strain evidence="2 3">SA5d-4</strain>
    </source>
</reference>
<dbReference type="Proteomes" id="UP000217083">
    <property type="component" value="Unassembled WGS sequence"/>
</dbReference>
<feature type="transmembrane region" description="Helical" evidence="1">
    <location>
        <begin position="6"/>
        <end position="25"/>
    </location>
</feature>
<proteinExistence type="predicted"/>
<gene>
    <name evidence="2" type="primary">spoIIIAF</name>
    <name evidence="2" type="ORF">CIB95_04470</name>
</gene>
<keyword evidence="1" id="KW-1133">Transmembrane helix</keyword>
<evidence type="ECO:0000256" key="1">
    <source>
        <dbReference type="SAM" id="Phobius"/>
    </source>
</evidence>
<name>A0A263BV53_9BACI</name>
<accession>A0A263BV53</accession>
<dbReference type="Pfam" id="PF09581">
    <property type="entry name" value="Spore_III_AF"/>
    <property type="match status" value="1"/>
</dbReference>
<keyword evidence="1" id="KW-0812">Transmembrane</keyword>
<keyword evidence="1" id="KW-0472">Membrane</keyword>
<reference evidence="3" key="1">
    <citation type="submission" date="2017-08" db="EMBL/GenBank/DDBJ databases">
        <authorList>
            <person name="Huang Z."/>
        </authorList>
    </citation>
    <scope>NUCLEOTIDE SEQUENCE [LARGE SCALE GENOMIC DNA]</scope>
    <source>
        <strain evidence="3">SA5d-4</strain>
    </source>
</reference>
<evidence type="ECO:0000313" key="3">
    <source>
        <dbReference type="Proteomes" id="UP000217083"/>
    </source>
</evidence>
<dbReference type="InterPro" id="IPR014245">
    <property type="entry name" value="Spore_III_AF"/>
</dbReference>
<evidence type="ECO:0000313" key="2">
    <source>
        <dbReference type="EMBL" id="OZM57631.1"/>
    </source>
</evidence>
<dbReference type="NCBIfam" id="TIGR02896">
    <property type="entry name" value="spore_III_AF"/>
    <property type="match status" value="1"/>
</dbReference>
<dbReference type="EMBL" id="NPIA01000002">
    <property type="protein sequence ID" value="OZM57631.1"/>
    <property type="molecule type" value="Genomic_DNA"/>
</dbReference>